<dbReference type="KEGG" id="tmb:Thimo_1639"/>
<dbReference type="SUPFAM" id="SSF53335">
    <property type="entry name" value="S-adenosyl-L-methionine-dependent methyltransferases"/>
    <property type="match status" value="1"/>
</dbReference>
<keyword evidence="1" id="KW-0808">Transferase</keyword>
<dbReference type="eggNOG" id="COG2226">
    <property type="taxonomic scope" value="Bacteria"/>
</dbReference>
<dbReference type="Gene3D" id="3.40.50.150">
    <property type="entry name" value="Vaccinia Virus protein VP39"/>
    <property type="match status" value="1"/>
</dbReference>
<dbReference type="EMBL" id="CP003051">
    <property type="protein sequence ID" value="AGA90417.1"/>
    <property type="molecule type" value="Genomic_DNA"/>
</dbReference>
<dbReference type="PANTHER" id="PTHR43861">
    <property type="entry name" value="TRANS-ACONITATE 2-METHYLTRANSFERASE-RELATED"/>
    <property type="match status" value="1"/>
</dbReference>
<dbReference type="AlphaFoldDB" id="L0GX62"/>
<dbReference type="OrthoDB" id="6681190at2"/>
<keyword evidence="2" id="KW-1185">Reference proteome</keyword>
<accession>L0GX62</accession>
<reference evidence="1 2" key="1">
    <citation type="submission" date="2011-09" db="EMBL/GenBank/DDBJ databases">
        <title>Complete sequence of chromosome of Thioflavicoccus mobilis 8321.</title>
        <authorList>
            <consortium name="US DOE Joint Genome Institute"/>
            <person name="Lucas S."/>
            <person name="Han J."/>
            <person name="Lapidus A."/>
            <person name="Cheng J.-F."/>
            <person name="Goodwin L."/>
            <person name="Pitluck S."/>
            <person name="Peters L."/>
            <person name="Ovchinnikova G."/>
            <person name="Lu M."/>
            <person name="Detter J.C."/>
            <person name="Han C."/>
            <person name="Tapia R."/>
            <person name="Land M."/>
            <person name="Hauser L."/>
            <person name="Kyrpides N."/>
            <person name="Ivanova N."/>
            <person name="Pagani I."/>
            <person name="Vogl K."/>
            <person name="Liu Z."/>
            <person name="Imhoff J."/>
            <person name="Thiel V."/>
            <person name="Frigaard N.-U."/>
            <person name="Bryant D."/>
            <person name="Woyke T."/>
        </authorList>
    </citation>
    <scope>NUCLEOTIDE SEQUENCE [LARGE SCALE GENOMIC DNA]</scope>
    <source>
        <strain evidence="1 2">8321</strain>
    </source>
</reference>
<dbReference type="Proteomes" id="UP000010816">
    <property type="component" value="Chromosome"/>
</dbReference>
<dbReference type="RefSeq" id="WP_015280558.1">
    <property type="nucleotide sequence ID" value="NC_019940.1"/>
</dbReference>
<dbReference type="STRING" id="765912.Thimo_1639"/>
<dbReference type="CDD" id="cd02440">
    <property type="entry name" value="AdoMet_MTases"/>
    <property type="match status" value="1"/>
</dbReference>
<evidence type="ECO:0000313" key="1">
    <source>
        <dbReference type="EMBL" id="AGA90417.1"/>
    </source>
</evidence>
<name>L0GX62_9GAMM</name>
<dbReference type="Pfam" id="PF13489">
    <property type="entry name" value="Methyltransf_23"/>
    <property type="match status" value="1"/>
</dbReference>
<sequence>MGADEELQTAYDALAKTYDANRGLFDMGPVLDEFFARLPASPGNLLDLGCGAGEPCARTFVDRGWRVTGVDFSAAMLGLAARYVPEMERLHADMREVHFAPQRFDAITAIYSLFHVPRADHPALLARIRDWLRPDGRFLFTYATRAYTGAERFDGTITFMGQRLFYSHTTPEELRRQAEGAGLLWEDSRPRDIGGETFLWVTLARPVEEQFERSSEAVRK</sequence>
<keyword evidence="1" id="KW-0489">Methyltransferase</keyword>
<dbReference type="HOGENOM" id="CLU_060397_2_0_6"/>
<evidence type="ECO:0000313" key="2">
    <source>
        <dbReference type="Proteomes" id="UP000010816"/>
    </source>
</evidence>
<dbReference type="InterPro" id="IPR029063">
    <property type="entry name" value="SAM-dependent_MTases_sf"/>
</dbReference>
<dbReference type="PANTHER" id="PTHR43861:SF1">
    <property type="entry name" value="TRANS-ACONITATE 2-METHYLTRANSFERASE"/>
    <property type="match status" value="1"/>
</dbReference>
<dbReference type="GO" id="GO:0032259">
    <property type="term" value="P:methylation"/>
    <property type="evidence" value="ECO:0007669"/>
    <property type="project" value="UniProtKB-KW"/>
</dbReference>
<gene>
    <name evidence="1" type="ORF">Thimo_1639</name>
</gene>
<protein>
    <submittedName>
        <fullName evidence="1">Methyltransferase family protein</fullName>
    </submittedName>
</protein>
<dbReference type="GO" id="GO:0008168">
    <property type="term" value="F:methyltransferase activity"/>
    <property type="evidence" value="ECO:0007669"/>
    <property type="project" value="UniProtKB-KW"/>
</dbReference>
<dbReference type="PATRIC" id="fig|765912.4.peg.1611"/>
<organism evidence="1 2">
    <name type="scientific">Thioflavicoccus mobilis 8321</name>
    <dbReference type="NCBI Taxonomy" id="765912"/>
    <lineage>
        <taxon>Bacteria</taxon>
        <taxon>Pseudomonadati</taxon>
        <taxon>Pseudomonadota</taxon>
        <taxon>Gammaproteobacteria</taxon>
        <taxon>Chromatiales</taxon>
        <taxon>Chromatiaceae</taxon>
        <taxon>Thioflavicoccus</taxon>
    </lineage>
</organism>
<proteinExistence type="predicted"/>